<reference evidence="2" key="1">
    <citation type="submission" date="2016-11" db="EMBL/GenBank/DDBJ databases">
        <title>The genome of Nicotiana attenuata.</title>
        <authorList>
            <person name="Xu S."/>
            <person name="Brockmoeller T."/>
            <person name="Gaquerel E."/>
            <person name="Navarro A."/>
            <person name="Kuhl H."/>
            <person name="Gase K."/>
            <person name="Ling Z."/>
            <person name="Zhou W."/>
            <person name="Kreitzer C."/>
            <person name="Stanke M."/>
            <person name="Tang H."/>
            <person name="Lyons E."/>
            <person name="Pandey P."/>
            <person name="Pandey S.P."/>
            <person name="Timmermann B."/>
            <person name="Baldwin I.T."/>
        </authorList>
    </citation>
    <scope>NUCLEOTIDE SEQUENCE [LARGE SCALE GENOMIC DNA]</scope>
    <source>
        <strain evidence="2">UT</strain>
    </source>
</reference>
<feature type="region of interest" description="Disordered" evidence="1">
    <location>
        <begin position="411"/>
        <end position="454"/>
    </location>
</feature>
<name>A0A1J6L1Q4_NICAT</name>
<dbReference type="EMBL" id="MJEQ01002311">
    <property type="protein sequence ID" value="OIT27687.1"/>
    <property type="molecule type" value="Genomic_DNA"/>
</dbReference>
<feature type="region of interest" description="Disordered" evidence="1">
    <location>
        <begin position="1"/>
        <end position="59"/>
    </location>
</feature>
<accession>A0A1J6L1Q4</accession>
<organism evidence="2 3">
    <name type="scientific">Nicotiana attenuata</name>
    <name type="common">Coyote tobacco</name>
    <dbReference type="NCBI Taxonomy" id="49451"/>
    <lineage>
        <taxon>Eukaryota</taxon>
        <taxon>Viridiplantae</taxon>
        <taxon>Streptophyta</taxon>
        <taxon>Embryophyta</taxon>
        <taxon>Tracheophyta</taxon>
        <taxon>Spermatophyta</taxon>
        <taxon>Magnoliopsida</taxon>
        <taxon>eudicotyledons</taxon>
        <taxon>Gunneridae</taxon>
        <taxon>Pentapetalae</taxon>
        <taxon>asterids</taxon>
        <taxon>lamiids</taxon>
        <taxon>Solanales</taxon>
        <taxon>Solanaceae</taxon>
        <taxon>Nicotianoideae</taxon>
        <taxon>Nicotianeae</taxon>
        <taxon>Nicotiana</taxon>
    </lineage>
</organism>
<dbReference type="Proteomes" id="UP000187609">
    <property type="component" value="Unassembled WGS sequence"/>
</dbReference>
<feature type="compositionally biased region" description="Polar residues" evidence="1">
    <location>
        <begin position="152"/>
        <end position="161"/>
    </location>
</feature>
<dbReference type="AlphaFoldDB" id="A0A1J6L1Q4"/>
<feature type="compositionally biased region" description="Acidic residues" evidence="1">
    <location>
        <begin position="118"/>
        <end position="146"/>
    </location>
</feature>
<feature type="compositionally biased region" description="Basic and acidic residues" evidence="1">
    <location>
        <begin position="42"/>
        <end position="55"/>
    </location>
</feature>
<feature type="compositionally biased region" description="Basic and acidic residues" evidence="1">
    <location>
        <begin position="534"/>
        <end position="543"/>
    </location>
</feature>
<protein>
    <submittedName>
        <fullName evidence="2">Uncharacterized protein</fullName>
    </submittedName>
</protein>
<feature type="compositionally biased region" description="Polar residues" evidence="1">
    <location>
        <begin position="507"/>
        <end position="520"/>
    </location>
</feature>
<keyword evidence="3" id="KW-1185">Reference proteome</keyword>
<feature type="compositionally biased region" description="Polar residues" evidence="1">
    <location>
        <begin position="31"/>
        <end position="41"/>
    </location>
</feature>
<evidence type="ECO:0000313" key="3">
    <source>
        <dbReference type="Proteomes" id="UP000187609"/>
    </source>
</evidence>
<dbReference type="Gramene" id="OIT27687">
    <property type="protein sequence ID" value="OIT27687"/>
    <property type="gene ID" value="A4A49_22501"/>
</dbReference>
<feature type="region of interest" description="Disordered" evidence="1">
    <location>
        <begin position="503"/>
        <end position="543"/>
    </location>
</feature>
<comment type="caution">
    <text evidence="2">The sequence shown here is derived from an EMBL/GenBank/DDBJ whole genome shotgun (WGS) entry which is preliminary data.</text>
</comment>
<evidence type="ECO:0000256" key="1">
    <source>
        <dbReference type="SAM" id="MobiDB-lite"/>
    </source>
</evidence>
<feature type="compositionally biased region" description="Basic and acidic residues" evidence="1">
    <location>
        <begin position="163"/>
        <end position="185"/>
    </location>
</feature>
<feature type="region of interest" description="Disordered" evidence="1">
    <location>
        <begin position="118"/>
        <end position="207"/>
    </location>
</feature>
<feature type="compositionally biased region" description="Polar residues" evidence="1">
    <location>
        <begin position="411"/>
        <end position="438"/>
    </location>
</feature>
<evidence type="ECO:0000313" key="2">
    <source>
        <dbReference type="EMBL" id="OIT27687.1"/>
    </source>
</evidence>
<gene>
    <name evidence="2" type="ORF">A4A49_22501</name>
</gene>
<sequence>MGKEIVPVNSNDQQGKASARKEVVSDVVFTPKSTGVGSTSRSIKEGNVNDKEKAAVEGAQKESTATWVSRTFNENLVATNQSCQDIPSQATEIDAALKLTNVNGNLQLDGRKIWSQQVEEDPEEGELPEGAIGEEESSDEENDQEEQSVNNKGQGQQSIEQSKGIEENCDQGDRSQKGANREDVQKCVGPNPSKDIPPDKPNIPVEKQAGGTDLVVEHAEGQIALVQTEIGIEKANLGVSDSIQSCENTDAASASKQIVTATNKSQYKFSAAFVSTDAVGKIQLDSAGILLGTKQFQSAAAGNQDAAIREAQGQGNNQATAQGQAGKEIVPVNASNVLQTQDNGATGKEIVPVNNNEQKRNGVLRSEVVSDGVTNQKFQTSNMFAILEGQDSDDAGKNQIVVVEDNNIASPVPNTNTSRRLNPTAATFTPKSTGVGSTSRKENNENPNGKKNAVVEDAQKESTAAWVIRAFTNNIVATNQSCQEVPSQAIEIDAALKITNVEKSRTNQDNMDQGDRNQSSMDRDGVQIGISTEPTKDVPPDKHNMVVEAEGTTVITQPTDGQIPVVQ</sequence>
<proteinExistence type="predicted"/>